<dbReference type="Pfam" id="PF01546">
    <property type="entry name" value="Peptidase_M20"/>
    <property type="match status" value="1"/>
</dbReference>
<dbReference type="Proteomes" id="UP000287563">
    <property type="component" value="Unassembled WGS sequence"/>
</dbReference>
<dbReference type="Gene3D" id="3.40.630.10">
    <property type="entry name" value="Zn peptidases"/>
    <property type="match status" value="1"/>
</dbReference>
<comment type="caution">
    <text evidence="4">The sequence shown here is derived from an EMBL/GenBank/DDBJ whole genome shotgun (WGS) entry which is preliminary data.</text>
</comment>
<reference evidence="4 5" key="1">
    <citation type="submission" date="2018-11" db="EMBL/GenBank/DDBJ databases">
        <title>Photobacterium sp. BEI247 sp. nov., a marine bacterium isolated from Yongle Blue Hole in the South China Sea.</title>
        <authorList>
            <person name="Wang X."/>
        </authorList>
    </citation>
    <scope>NUCLEOTIDE SEQUENCE [LARGE SCALE GENOMIC DNA]</scope>
    <source>
        <strain evidence="5">BEI247</strain>
    </source>
</reference>
<dbReference type="SUPFAM" id="SSF55031">
    <property type="entry name" value="Bacterial exopeptidase dimerisation domain"/>
    <property type="match status" value="1"/>
</dbReference>
<dbReference type="RefSeq" id="WP_128784447.1">
    <property type="nucleotide sequence ID" value="NZ_JAKJSG010000093.1"/>
</dbReference>
<dbReference type="GO" id="GO:0016787">
    <property type="term" value="F:hydrolase activity"/>
    <property type="evidence" value="ECO:0007669"/>
    <property type="project" value="UniProtKB-KW"/>
</dbReference>
<dbReference type="GO" id="GO:0046872">
    <property type="term" value="F:metal ion binding"/>
    <property type="evidence" value="ECO:0007669"/>
    <property type="project" value="UniProtKB-KW"/>
</dbReference>
<evidence type="ECO:0000256" key="2">
    <source>
        <dbReference type="PIRSR" id="PIRSR005962-1"/>
    </source>
</evidence>
<dbReference type="NCBIfam" id="TIGR01891">
    <property type="entry name" value="amidohydrolases"/>
    <property type="match status" value="1"/>
</dbReference>
<feature type="binding site" evidence="2">
    <location>
        <position position="102"/>
    </location>
    <ligand>
        <name>Mn(2+)</name>
        <dbReference type="ChEBI" id="CHEBI:29035"/>
        <label>2</label>
    </ligand>
</feature>
<feature type="domain" description="Peptidase M20 dimerisation" evidence="3">
    <location>
        <begin position="183"/>
        <end position="275"/>
    </location>
</feature>
<dbReference type="InterPro" id="IPR011650">
    <property type="entry name" value="Peptidase_M20_dimer"/>
</dbReference>
<evidence type="ECO:0000313" key="5">
    <source>
        <dbReference type="Proteomes" id="UP000287563"/>
    </source>
</evidence>
<proteinExistence type="predicted"/>
<keyword evidence="2" id="KW-0479">Metal-binding</keyword>
<accession>A0A444JNY4</accession>
<dbReference type="Gene3D" id="3.30.70.360">
    <property type="match status" value="1"/>
</dbReference>
<keyword evidence="2" id="KW-0464">Manganese</keyword>
<dbReference type="PIRSF" id="PIRSF005962">
    <property type="entry name" value="Pept_M20D_amidohydro"/>
    <property type="match status" value="1"/>
</dbReference>
<evidence type="ECO:0000313" key="4">
    <source>
        <dbReference type="EMBL" id="RWX54822.1"/>
    </source>
</evidence>
<name>A0A444JNY4_9GAMM</name>
<feature type="binding site" evidence="2">
    <location>
        <position position="100"/>
    </location>
    <ligand>
        <name>Mn(2+)</name>
        <dbReference type="ChEBI" id="CHEBI:29035"/>
        <label>2</label>
    </ligand>
</feature>
<dbReference type="OrthoDB" id="9777385at2"/>
<dbReference type="PANTHER" id="PTHR11014:SF169">
    <property type="entry name" value="CLAN MH, FAMILY M20, PEPTIDASE T-LIKE METALLOPEPTIDASE"/>
    <property type="match status" value="1"/>
</dbReference>
<gene>
    <name evidence="4" type="ORF">EDI28_13820</name>
</gene>
<sequence length="382" mass="41706">MNNVSSPSSEFNSILFRHHLHQHPELSRREENTAKLIATQLQAFGLTPSTGVGGNGVICTIDSHQPGETTLLRADFDALPITEKNSFPYCSQHDGVMHACGHDGHTASLMVVAHELSINPPTTGKVVLLFQPAEETGTGAASMLRDSWLTAQHIDNVFAYHNLPGYPLHTVIVKPDSFACASTGITIELEGKTSHAARPENGTSPITAMLDIIQYLQRMPDKYSEAFSLVTIVHASLGEEAFGTSPGLATIMATLRSDNSAVLNAMKKDLLDTISSISSEEGLINHVKWQESFNAVVNSPKHCEIVRRQALQVGLTVQELEEPMRWSEDVSEFLIKWPGALFCIGSGTEHPELHNPDYDFPDALIDSASSLFLSIINHLHRA</sequence>
<keyword evidence="5" id="KW-1185">Reference proteome</keyword>
<feature type="binding site" evidence="2">
    <location>
        <position position="161"/>
    </location>
    <ligand>
        <name>Mn(2+)</name>
        <dbReference type="ChEBI" id="CHEBI:29035"/>
        <label>2</label>
    </ligand>
</feature>
<dbReference type="SUPFAM" id="SSF53187">
    <property type="entry name" value="Zn-dependent exopeptidases"/>
    <property type="match status" value="1"/>
</dbReference>
<evidence type="ECO:0000259" key="3">
    <source>
        <dbReference type="Pfam" id="PF07687"/>
    </source>
</evidence>
<dbReference type="EMBL" id="RJLM01000005">
    <property type="protein sequence ID" value="RWX54822.1"/>
    <property type="molecule type" value="Genomic_DNA"/>
</dbReference>
<organism evidence="4 5">
    <name type="scientific">Photobacterium chitinilyticum</name>
    <dbReference type="NCBI Taxonomy" id="2485123"/>
    <lineage>
        <taxon>Bacteria</taxon>
        <taxon>Pseudomonadati</taxon>
        <taxon>Pseudomonadota</taxon>
        <taxon>Gammaproteobacteria</taxon>
        <taxon>Vibrionales</taxon>
        <taxon>Vibrionaceae</taxon>
        <taxon>Photobacterium</taxon>
    </lineage>
</organism>
<dbReference type="PANTHER" id="PTHR11014">
    <property type="entry name" value="PEPTIDASE M20 FAMILY MEMBER"/>
    <property type="match status" value="1"/>
</dbReference>
<evidence type="ECO:0000256" key="1">
    <source>
        <dbReference type="ARBA" id="ARBA00022801"/>
    </source>
</evidence>
<dbReference type="InterPro" id="IPR036264">
    <property type="entry name" value="Bact_exopeptidase_dim_dom"/>
</dbReference>
<dbReference type="AlphaFoldDB" id="A0A444JNY4"/>
<dbReference type="Pfam" id="PF07687">
    <property type="entry name" value="M20_dimer"/>
    <property type="match status" value="1"/>
</dbReference>
<feature type="binding site" evidence="2">
    <location>
        <position position="135"/>
    </location>
    <ligand>
        <name>Mn(2+)</name>
        <dbReference type="ChEBI" id="CHEBI:29035"/>
        <label>2</label>
    </ligand>
</feature>
<comment type="cofactor">
    <cofactor evidence="2">
        <name>Mn(2+)</name>
        <dbReference type="ChEBI" id="CHEBI:29035"/>
    </cofactor>
    <text evidence="2">The Mn(2+) ion enhances activity.</text>
</comment>
<feature type="binding site" evidence="2">
    <location>
        <position position="354"/>
    </location>
    <ligand>
        <name>Mn(2+)</name>
        <dbReference type="ChEBI" id="CHEBI:29035"/>
        <label>2</label>
    </ligand>
</feature>
<dbReference type="InterPro" id="IPR002933">
    <property type="entry name" value="Peptidase_M20"/>
</dbReference>
<keyword evidence="1 4" id="KW-0378">Hydrolase</keyword>
<dbReference type="InterPro" id="IPR017439">
    <property type="entry name" value="Amidohydrolase"/>
</dbReference>
<protein>
    <submittedName>
        <fullName evidence="4">Amidohydrolase</fullName>
    </submittedName>
</protein>